<dbReference type="EnsemblPlants" id="PGSC0003DMT400084898">
    <property type="protein sequence ID" value="PGSC0003DMT400084898"/>
    <property type="gene ID" value="PGSC0003DMG400034469"/>
</dbReference>
<dbReference type="InParanoid" id="M1D8B1"/>
<evidence type="ECO:0000313" key="2">
    <source>
        <dbReference type="EnsemblPlants" id="PGSC0003DMT400084898"/>
    </source>
</evidence>
<protein>
    <submittedName>
        <fullName evidence="2">Uncharacterized protein</fullName>
    </submittedName>
</protein>
<keyword evidence="3" id="KW-1185">Reference proteome</keyword>
<name>M1D8B1_SOLTU</name>
<proteinExistence type="predicted"/>
<dbReference type="AlphaFoldDB" id="M1D8B1"/>
<evidence type="ECO:0000313" key="3">
    <source>
        <dbReference type="Proteomes" id="UP000011115"/>
    </source>
</evidence>
<evidence type="ECO:0000256" key="1">
    <source>
        <dbReference type="SAM" id="MobiDB-lite"/>
    </source>
</evidence>
<dbReference type="Gramene" id="PGSC0003DMT400084898">
    <property type="protein sequence ID" value="PGSC0003DMT400084898"/>
    <property type="gene ID" value="PGSC0003DMG400034469"/>
</dbReference>
<accession>M1D8B1</accession>
<dbReference type="HOGENOM" id="CLU_1848607_0_0_1"/>
<organism evidence="2 3">
    <name type="scientific">Solanum tuberosum</name>
    <name type="common">Potato</name>
    <dbReference type="NCBI Taxonomy" id="4113"/>
    <lineage>
        <taxon>Eukaryota</taxon>
        <taxon>Viridiplantae</taxon>
        <taxon>Streptophyta</taxon>
        <taxon>Embryophyta</taxon>
        <taxon>Tracheophyta</taxon>
        <taxon>Spermatophyta</taxon>
        <taxon>Magnoliopsida</taxon>
        <taxon>eudicotyledons</taxon>
        <taxon>Gunneridae</taxon>
        <taxon>Pentapetalae</taxon>
        <taxon>asterids</taxon>
        <taxon>lamiids</taxon>
        <taxon>Solanales</taxon>
        <taxon>Solanaceae</taxon>
        <taxon>Solanoideae</taxon>
        <taxon>Solaneae</taxon>
        <taxon>Solanum</taxon>
    </lineage>
</organism>
<reference evidence="2" key="2">
    <citation type="submission" date="2015-06" db="UniProtKB">
        <authorList>
            <consortium name="EnsemblPlants"/>
        </authorList>
    </citation>
    <scope>IDENTIFICATION</scope>
    <source>
        <strain evidence="2">DM1-3 516 R44</strain>
    </source>
</reference>
<reference evidence="3" key="1">
    <citation type="journal article" date="2011" name="Nature">
        <title>Genome sequence and analysis of the tuber crop potato.</title>
        <authorList>
            <consortium name="The Potato Genome Sequencing Consortium"/>
        </authorList>
    </citation>
    <scope>NUCLEOTIDE SEQUENCE [LARGE SCALE GENOMIC DNA]</scope>
    <source>
        <strain evidence="3">cv. DM1-3 516 R44</strain>
    </source>
</reference>
<dbReference type="PaxDb" id="4113-PGSC0003DMT400084898"/>
<dbReference type="Proteomes" id="UP000011115">
    <property type="component" value="Unassembled WGS sequence"/>
</dbReference>
<sequence>MPTTHYNTKTCKTGPNISKQYNNIHTIVPADPTPSVFPKLEQKPRNSRRKPSKFPISTLQIEPRKFDPATPARLNYPRPGPAPTNDNQTSTIRRKAARNREKLLGPYSGGKGSLSLARCPVRCPKKAVELFGRQSFGVL</sequence>
<feature type="region of interest" description="Disordered" evidence="1">
    <location>
        <begin position="30"/>
        <end position="109"/>
    </location>
</feature>